<evidence type="ECO:0000313" key="2">
    <source>
        <dbReference type="Proteomes" id="UP000317663"/>
    </source>
</evidence>
<dbReference type="EMBL" id="RCZD01000017">
    <property type="protein sequence ID" value="TPG55819.1"/>
    <property type="molecule type" value="Genomic_DNA"/>
</dbReference>
<dbReference type="InterPro" id="IPR009921">
    <property type="entry name" value="YehS-like"/>
</dbReference>
<gene>
    <name evidence="1" type="ORF">EAH77_22830</name>
</gene>
<sequence length="162" mass="18639">MMHNDVLRSVRHMLNVSEGQLIEILKTTGTPVSPDVMSRYLKKDDEEGYMEVPDEVMANFLNGLITFKRGKDDRFPVPEVEKHVTNNIMLKKLRVAFELKTEDMLSVLAAADFKMSEGELSAFFRKEGHKNYRPCGDQVLRYFLKGLTTRVRPQTQTPTKKS</sequence>
<dbReference type="PANTHER" id="PTHR37805:SF1">
    <property type="entry name" value="CYTOPLASMIC PROTEIN"/>
    <property type="match status" value="1"/>
</dbReference>
<dbReference type="OrthoDB" id="9788465at2"/>
<dbReference type="Pfam" id="PF07308">
    <property type="entry name" value="DUF1456"/>
    <property type="match status" value="2"/>
</dbReference>
<accession>A0A502G1Y1</accession>
<dbReference type="Proteomes" id="UP000317663">
    <property type="component" value="Unassembled WGS sequence"/>
</dbReference>
<evidence type="ECO:0000313" key="1">
    <source>
        <dbReference type="EMBL" id="TPG55819.1"/>
    </source>
</evidence>
<protein>
    <submittedName>
        <fullName evidence="1">DUF1456 family protein</fullName>
    </submittedName>
</protein>
<dbReference type="RefSeq" id="WP_140475358.1">
    <property type="nucleotide sequence ID" value="NZ_RCZD01000017.1"/>
</dbReference>
<name>A0A502G1Y1_9GAMM</name>
<proteinExistence type="predicted"/>
<reference evidence="1 2" key="1">
    <citation type="journal article" date="2019" name="Environ. Microbiol.">
        <title>Species interactions and distinct microbial communities in high Arctic permafrost affected cryosols are associated with the CH4 and CO2 gas fluxes.</title>
        <authorList>
            <person name="Altshuler I."/>
            <person name="Hamel J."/>
            <person name="Turney S."/>
            <person name="Magnuson E."/>
            <person name="Levesque R."/>
            <person name="Greer C."/>
            <person name="Whyte L.G."/>
        </authorList>
    </citation>
    <scope>NUCLEOTIDE SEQUENCE [LARGE SCALE GENOMIC DNA]</scope>
    <source>
        <strain evidence="1 2">E4</strain>
    </source>
</reference>
<comment type="caution">
    <text evidence="1">The sequence shown here is derived from an EMBL/GenBank/DDBJ whole genome shotgun (WGS) entry which is preliminary data.</text>
</comment>
<keyword evidence="2" id="KW-1185">Reference proteome</keyword>
<dbReference type="PANTHER" id="PTHR37805">
    <property type="entry name" value="CYTOPLASMIC PROTEIN-RELATED"/>
    <property type="match status" value="1"/>
</dbReference>
<organism evidence="1 2">
    <name type="scientific">Ewingella americana</name>
    <dbReference type="NCBI Taxonomy" id="41202"/>
    <lineage>
        <taxon>Bacteria</taxon>
        <taxon>Pseudomonadati</taxon>
        <taxon>Pseudomonadota</taxon>
        <taxon>Gammaproteobacteria</taxon>
        <taxon>Enterobacterales</taxon>
        <taxon>Yersiniaceae</taxon>
        <taxon>Ewingella</taxon>
    </lineage>
</organism>
<dbReference type="AlphaFoldDB" id="A0A502G1Y1"/>